<dbReference type="SUPFAM" id="SSF52540">
    <property type="entry name" value="P-loop containing nucleoside triphosphate hydrolases"/>
    <property type="match status" value="1"/>
</dbReference>
<keyword evidence="2 9" id="KW-0808">Transferase</keyword>
<feature type="binding site" evidence="9">
    <location>
        <begin position="136"/>
        <end position="141"/>
    </location>
    <ligand>
        <name>ATP</name>
        <dbReference type="ChEBI" id="CHEBI:30616"/>
    </ligand>
</feature>
<dbReference type="GO" id="GO:0016776">
    <property type="term" value="F:phosphotransferase activity, phosphate group as acceptor"/>
    <property type="evidence" value="ECO:0007669"/>
    <property type="project" value="InterPro"/>
</dbReference>
<keyword evidence="4 9" id="KW-0418">Kinase</keyword>
<comment type="similarity">
    <text evidence="9">Belongs to the adenylate kinase family. UMP-CMP kinase subfamily.</text>
</comment>
<keyword evidence="11" id="KW-0812">Transmembrane</keyword>
<comment type="cofactor">
    <cofactor evidence="9">
        <name>Mg(2+)</name>
        <dbReference type="ChEBI" id="CHEBI:18420"/>
    </cofactor>
    <text evidence="9">Binds 1 Mg(2+) ion per monomer.</text>
</comment>
<dbReference type="GO" id="GO:0005737">
    <property type="term" value="C:cytoplasm"/>
    <property type="evidence" value="ECO:0007669"/>
    <property type="project" value="UniProtKB-SubCell"/>
</dbReference>
<feature type="region of interest" description="Disordered" evidence="10">
    <location>
        <begin position="46"/>
        <end position="73"/>
    </location>
</feature>
<feature type="region of interest" description="LID" evidence="9">
    <location>
        <begin position="249"/>
        <end position="259"/>
    </location>
</feature>
<feature type="binding site" evidence="9">
    <location>
        <begin position="212"/>
        <end position="215"/>
    </location>
    <ligand>
        <name>a ribonucleoside 5'-phosphate</name>
        <dbReference type="ChEBI" id="CHEBI:58043"/>
    </ligand>
</feature>
<reference evidence="12" key="1">
    <citation type="submission" date="2022-07" db="EMBL/GenBank/DDBJ databases">
        <title>Phylogenomic reconstructions and comparative analyses of Kickxellomycotina fungi.</title>
        <authorList>
            <person name="Reynolds N.K."/>
            <person name="Stajich J.E."/>
            <person name="Barry K."/>
            <person name="Grigoriev I.V."/>
            <person name="Crous P."/>
            <person name="Smith M.E."/>
        </authorList>
    </citation>
    <scope>NUCLEOTIDE SEQUENCE</scope>
    <source>
        <strain evidence="12">NBRC 100468</strain>
    </source>
</reference>
<comment type="subunit">
    <text evidence="9">Monomer.</text>
</comment>
<dbReference type="PRINTS" id="PR00094">
    <property type="entry name" value="ADENYLTKNASE"/>
</dbReference>
<dbReference type="CDD" id="cd01428">
    <property type="entry name" value="ADK"/>
    <property type="match status" value="1"/>
</dbReference>
<keyword evidence="3 9" id="KW-0547">Nucleotide-binding</keyword>
<dbReference type="Proteomes" id="UP001150538">
    <property type="component" value="Unassembled WGS sequence"/>
</dbReference>
<dbReference type="NCBIfam" id="TIGR01359">
    <property type="entry name" value="UMP_CMP_kin_fam"/>
    <property type="match status" value="1"/>
</dbReference>
<feature type="binding site" evidence="9">
    <location>
        <position position="219"/>
    </location>
    <ligand>
        <name>a ribonucleoside 5'-phosphate</name>
        <dbReference type="ChEBI" id="CHEBI:58043"/>
    </ligand>
</feature>
<evidence type="ECO:0000256" key="3">
    <source>
        <dbReference type="ARBA" id="ARBA00022741"/>
    </source>
</evidence>
<feature type="binding site" evidence="9">
    <location>
        <position position="267"/>
    </location>
    <ligand>
        <name>a ribonucleoside 5'-phosphate</name>
        <dbReference type="ChEBI" id="CHEBI:58043"/>
    </ligand>
</feature>
<dbReference type="Gene3D" id="3.40.50.300">
    <property type="entry name" value="P-loop containing nucleotide triphosphate hydrolases"/>
    <property type="match status" value="1"/>
</dbReference>
<dbReference type="GO" id="GO:0006207">
    <property type="term" value="P:'de novo' pyrimidine nucleobase biosynthetic process"/>
    <property type="evidence" value="ECO:0007669"/>
    <property type="project" value="InterPro"/>
</dbReference>
<sequence>MFSRTVAACIKRANRSLPALRTPIAPKMYRNPSIAMPLQLQARQIQYSSKKHNSENKEEQGNAGSEKPKVRSGPTAPALMAVLSIFVAAYITLIKPALEEKKKKSQEDGGIPSDDEAAKTFPFKEKTVVFVLGGPGSGKGTNSAKLVKDFGFVHMCAGDLLRAEQKRPGSKYGELIANYIREGQIVPHEITIKLLRNMMMEHPESDRFLIDGFPRNVVQAKAFEDTVTRCEKVIYYECPENVMLERLLKRGESSGRSDDNIESIRKRFRVFTQDSYPVIENYLKDDKVITINCQKSPEDVYAQTKAEMAKIFGSK</sequence>
<dbReference type="GO" id="GO:0005634">
    <property type="term" value="C:nucleus"/>
    <property type="evidence" value="ECO:0007669"/>
    <property type="project" value="UniProtKB-SubCell"/>
</dbReference>
<evidence type="ECO:0000256" key="10">
    <source>
        <dbReference type="SAM" id="MobiDB-lite"/>
    </source>
</evidence>
<dbReference type="Pfam" id="PF00406">
    <property type="entry name" value="ADK"/>
    <property type="match status" value="1"/>
</dbReference>
<keyword evidence="1 9" id="KW-0963">Cytoplasm</keyword>
<accession>A0A9W8DV16</accession>
<feature type="binding site" evidence="9">
    <location>
        <position position="162"/>
    </location>
    <ligand>
        <name>a ribonucleoside 5'-phosphate</name>
        <dbReference type="ChEBI" id="CHEBI:58043"/>
    </ligand>
</feature>
<feature type="binding site" evidence="9">
    <location>
        <position position="295"/>
    </location>
    <ligand>
        <name>ATP</name>
        <dbReference type="ChEBI" id="CHEBI:30616"/>
    </ligand>
</feature>
<comment type="function">
    <text evidence="9">Catalyzes the phosphorylation of pyrimidine nucleoside monophosphates at the expense of ATP. Plays an important role in de novo pyrimidine nucleotide biosynthesis. Has preference for UMP and dUMP as phosphate acceptors, but can also use CMP, dCMP and AMP.</text>
</comment>
<evidence type="ECO:0000256" key="7">
    <source>
        <dbReference type="ARBA" id="ARBA00023242"/>
    </source>
</evidence>
<dbReference type="HAMAP" id="MF_00235">
    <property type="entry name" value="Adenylate_kinase_Adk"/>
    <property type="match status" value="1"/>
</dbReference>
<evidence type="ECO:0000256" key="6">
    <source>
        <dbReference type="ARBA" id="ARBA00022975"/>
    </source>
</evidence>
<evidence type="ECO:0000256" key="1">
    <source>
        <dbReference type="ARBA" id="ARBA00022490"/>
    </source>
</evidence>
<dbReference type="PROSITE" id="PS00113">
    <property type="entry name" value="ADENYLATE_KINASE"/>
    <property type="match status" value="1"/>
</dbReference>
<evidence type="ECO:0000313" key="13">
    <source>
        <dbReference type="Proteomes" id="UP001150538"/>
    </source>
</evidence>
<dbReference type="GO" id="GO:0006221">
    <property type="term" value="P:pyrimidine nucleotide biosynthetic process"/>
    <property type="evidence" value="ECO:0007669"/>
    <property type="project" value="UniProtKB-UniRule"/>
</dbReference>
<comment type="caution">
    <text evidence="12">The sequence shown here is derived from an EMBL/GenBank/DDBJ whole genome shotgun (WGS) entry which is preliminary data.</text>
</comment>
<dbReference type="InterPro" id="IPR033690">
    <property type="entry name" value="Adenylat_kinase_CS"/>
</dbReference>
<keyword evidence="6 9" id="KW-0665">Pyrimidine biosynthesis</keyword>
<dbReference type="PANTHER" id="PTHR23359">
    <property type="entry name" value="NUCLEOTIDE KINASE"/>
    <property type="match status" value="1"/>
</dbReference>
<protein>
    <recommendedName>
        <fullName evidence="9">Uridylate kinase</fullName>
        <shortName evidence="9">UK</shortName>
        <ecNumber evidence="9">2.7.4.14</ecNumber>
    </recommendedName>
    <alternativeName>
        <fullName evidence="9">ATP:UMP phosphotransferase</fullName>
    </alternativeName>
    <alternativeName>
        <fullName evidence="9">Deoxycytidylate kinase</fullName>
        <shortName evidence="9">CK</shortName>
        <shortName evidence="9">dCMP kinase</shortName>
    </alternativeName>
    <alternativeName>
        <fullName evidence="9">Uridine monophosphate kinase</fullName>
        <shortName evidence="9">UMP kinase</shortName>
        <shortName evidence="9">UMPK</shortName>
    </alternativeName>
</protein>
<evidence type="ECO:0000256" key="8">
    <source>
        <dbReference type="ARBA" id="ARBA00048116"/>
    </source>
</evidence>
<keyword evidence="7 9" id="KW-0539">Nucleus</keyword>
<dbReference type="InterPro" id="IPR000850">
    <property type="entry name" value="Adenylat/UMP-CMP_kin"/>
</dbReference>
<dbReference type="GO" id="GO:0009123">
    <property type="term" value="P:nucleoside monophosphate metabolic process"/>
    <property type="evidence" value="ECO:0007669"/>
    <property type="project" value="UniProtKB-ARBA"/>
</dbReference>
<keyword evidence="5 9" id="KW-0067">ATP-binding</keyword>
<dbReference type="OrthoDB" id="442176at2759"/>
<evidence type="ECO:0000256" key="5">
    <source>
        <dbReference type="ARBA" id="ARBA00022840"/>
    </source>
</evidence>
<dbReference type="InterPro" id="IPR006266">
    <property type="entry name" value="UMP_CMP_kinase"/>
</dbReference>
<dbReference type="EMBL" id="JANBPU010000026">
    <property type="protein sequence ID" value="KAJ1919459.1"/>
    <property type="molecule type" value="Genomic_DNA"/>
</dbReference>
<comment type="domain">
    <text evidence="9">Consists of three domains, a large central CORE domain and two small peripheral domains, NMPbind and LID, which undergo movements during catalysis. The LID domain closes over the site of phosphoryl transfer upon ATP binding. Assembling and dissambling the active center during each catalytic cycle provides an effective means to prevent ATP hydrolysis.</text>
</comment>
<dbReference type="GO" id="GO:0005524">
    <property type="term" value="F:ATP binding"/>
    <property type="evidence" value="ECO:0007669"/>
    <property type="project" value="UniProtKB-KW"/>
</dbReference>
<organism evidence="12 13">
    <name type="scientific">Mycoemilia scoparia</name>
    <dbReference type="NCBI Taxonomy" id="417184"/>
    <lineage>
        <taxon>Eukaryota</taxon>
        <taxon>Fungi</taxon>
        <taxon>Fungi incertae sedis</taxon>
        <taxon>Zoopagomycota</taxon>
        <taxon>Kickxellomycotina</taxon>
        <taxon>Kickxellomycetes</taxon>
        <taxon>Kickxellales</taxon>
        <taxon>Kickxellaceae</taxon>
        <taxon>Mycoemilia</taxon>
    </lineage>
</organism>
<keyword evidence="11" id="KW-1133">Transmembrane helix</keyword>
<dbReference type="FunFam" id="3.40.50.300:FF:000315">
    <property type="entry name" value="Adenylate kinase 1"/>
    <property type="match status" value="1"/>
</dbReference>
<dbReference type="EC" id="2.7.4.14" evidence="9"/>
<comment type="catalytic activity">
    <reaction evidence="8 9">
        <text>UMP + ATP = UDP + ADP</text>
        <dbReference type="Rhea" id="RHEA:24400"/>
        <dbReference type="ChEBI" id="CHEBI:30616"/>
        <dbReference type="ChEBI" id="CHEBI:57865"/>
        <dbReference type="ChEBI" id="CHEBI:58223"/>
        <dbReference type="ChEBI" id="CHEBI:456216"/>
        <dbReference type="EC" id="2.7.4.14"/>
    </reaction>
</comment>
<keyword evidence="11" id="KW-0472">Membrane</keyword>
<gene>
    <name evidence="12" type="primary">URA6</name>
    <name evidence="12" type="ORF">H4219_001929</name>
</gene>
<dbReference type="HAMAP" id="MF_03172">
    <property type="entry name" value="Adenylate_kinase_UMP_CMP_kin"/>
    <property type="match status" value="1"/>
</dbReference>
<dbReference type="InterPro" id="IPR027417">
    <property type="entry name" value="P-loop_NTPase"/>
</dbReference>
<feature type="binding site" evidence="9">
    <location>
        <begin position="184"/>
        <end position="186"/>
    </location>
    <ligand>
        <name>a ribonucleoside 5'-phosphate</name>
        <dbReference type="ChEBI" id="CHEBI:58043"/>
    </ligand>
</feature>
<evidence type="ECO:0000256" key="9">
    <source>
        <dbReference type="HAMAP-Rule" id="MF_03172"/>
    </source>
</evidence>
<evidence type="ECO:0000313" key="12">
    <source>
        <dbReference type="EMBL" id="KAJ1919459.1"/>
    </source>
</evidence>
<proteinExistence type="inferred from homology"/>
<keyword evidence="13" id="KW-1185">Reference proteome</keyword>
<evidence type="ECO:0000256" key="4">
    <source>
        <dbReference type="ARBA" id="ARBA00022777"/>
    </source>
</evidence>
<evidence type="ECO:0000256" key="11">
    <source>
        <dbReference type="SAM" id="Phobius"/>
    </source>
</evidence>
<feature type="region of interest" description="NMPbind" evidence="9">
    <location>
        <begin position="156"/>
        <end position="186"/>
    </location>
</feature>
<evidence type="ECO:0000256" key="2">
    <source>
        <dbReference type="ARBA" id="ARBA00022679"/>
    </source>
</evidence>
<feature type="binding site" evidence="9">
    <location>
        <position position="256"/>
    </location>
    <ligand>
        <name>a ribonucleoside 5'-phosphate</name>
        <dbReference type="ChEBI" id="CHEBI:58043"/>
    </ligand>
</feature>
<feature type="transmembrane region" description="Helical" evidence="11">
    <location>
        <begin position="75"/>
        <end position="94"/>
    </location>
</feature>
<name>A0A9W8DV16_9FUNG</name>
<feature type="binding site" evidence="9">
    <location>
        <position position="250"/>
    </location>
    <ligand>
        <name>ATP</name>
        <dbReference type="ChEBI" id="CHEBI:30616"/>
    </ligand>
</feature>
<dbReference type="GO" id="GO:0019205">
    <property type="term" value="F:nucleobase-containing compound kinase activity"/>
    <property type="evidence" value="ECO:0007669"/>
    <property type="project" value="InterPro"/>
</dbReference>
<comment type="subcellular location">
    <subcellularLocation>
        <location evidence="9">Cytoplasm</location>
    </subcellularLocation>
    <subcellularLocation>
        <location evidence="9">Nucleus</location>
    </subcellularLocation>
    <text evidence="9">Predominantly cytoplasmic.</text>
</comment>
<dbReference type="AlphaFoldDB" id="A0A9W8DV16"/>